<sequence length="2001" mass="216320">MDLSALTDTTANASRPSADNEAAMLLLGLFEQPSPLPTLTPTAGQAQLQGYQAERGLEGYQASRLSPAVATSGSKNNTNEYPRRLSPARESIATQRPSVSPAPAQHPESLKSLSPMSIQASTVSTRMLPPVPPSVAQQQAQQQDQGRQVTNGTSGGYRMPETYHHSAQRSANAAGSYSHQPLTATTSKSPLLQTTSPKQGYASSAPVMGTFNRVVTASNSGSPGSTYVSPVISTGQNRISHLLNNPAASTMPPSPGRNGHALPYHTHTYSSQPYKLVSTNNNSYSSTSQAQAQLVKAPSASRTVYSGKHENGHAPTGETTQSSIRGYDSTVAARMNGTMASPALHYSIPVSPYMASHQVMQAVPSASGGMQYVSMPGKGIMYAAVPTMDHHPHHLHQHHVQQQPQPQQHQAKAKVESIPSPIAHQYVSSNQPRQASPPPPTPAAAASTVQNEPVQAQPVVHTPAPRKRKRSGSGSTASTKGLQPKAMTSATPSVTTTGSNARPDLDHFMGFDNQLYRCICNTTIEPERGSSIQCESCLAWQHAGCFGISEDTLEGLTYFCHLCKQGTYSKNEEYIAYVRDLESRLMSGQVVSGILSVNPALQLVQEAAAARDSKKTRGGARGRPRARENSTVSNRRRIFATDQEAPTPNTNDKPVAGGSSAPKQQRRKTGTARAPKQKAKEGPANVAVPDTPMPVMPSSATRPSTGNASRPTTHSPERETVRTRENTVASGTTATVVTESSAPLRLLQYIPIQQNIIRGQFVGKVVRKFLAEWADHEVEVQSNSLGLAEDEPQVDRSTNEDAPKKEVEESSTFEVSHDVLGPPIPPAIIKSKDLADAAVPTYVKAKDKDEVFFFPPGRAFLSVPEPKDAPSTPPVRPSVVYGVHVRRTAQPGDFLGEFKGEVIDSESYHRDPVNQYATLGIIKPFTRRLGPPIDLVVDGRIYSNDMRFVRSGCHPNAVFRPIIHHSKGKSSPSLSFGVFATSPIAAGQEVILGWEWDDDHIIHTLRADAPTITKGSRVQHRCALVTGHLLGTFRSCACDDGATCVWMKLMQLSVAGQPIPALNFRSNKKKSKSKDSTIGYGPLVGVIRGWRRNEIERFEAELERELLEKQNAAFEAEQLEAEEEVDASEAEELEDEIIQDEMEVEDVQTNGDVEDDVSEVGSRSPRPVEQDGRGKILIGKSPDRQPSTDDVSRRRSATDVEMEESEAVQRGSKEQLLSDEIDTRASSEQDEMSENEEPDQSSENGASEDEDGDIDMDRDQDDKVIAPEPALAAQTHSPRDDFVQTPPAPETVELPSIVEIDRYSSADVMDASFDAIRDAKLPTRKNSSGPFNGRTAEDDSPLTSADTRDTPSPLLLSADNAFARQMTVDSDQSDEEQGEDDGNISDSTASTVPLSRHSDDDDNPMSEAEIMPSQAKPEARKSKKNESLVPPPRASTPSNGKIVSTAYKRRRVMSPSSPIAEDEHSLNSPSERDFPTDPRKRLDRAPSSSLSPVLPSNSLADMFDEEESKTLDRDDQLTPTKNMNRAGGRRASLLQPVSVIQPVGEQSLKEISPVPNQMNGITEHIPDSAAKEINAMAAPVKSDDQDKPSVVEPATSSQPETQPDQPPVEPAPPPKKRRLDLKKFMTAKIQSPAETTIAPIETPTVIVPSASPLQSTKELSPVVAKEPSASPFSPGPSAPPPPVVAAPPPPPAVQSPINERPADNSMGASPWWTATSASRPSFTSFTENRPNISDILDNTRTNSVLGFSISSSPADISTGNAQPIAPVVHTPEPPLDVAAAPPPPPPTLDINMEPHRDATPIKAHSPLATPGGDLDTPRQEGAQTLASPLAWQAKLPLTAIPSHWARIPPALEHKDLPPHVDPESRRVDRFGPLSTASRSPSKISLPLTSPQRLPPAGPRALVPVRPFDMKEVRDPLRDVRDIDREKELRDREREREVPRGPRMEYRGRGIAAPRGSPFTPRGGGWHGDLYRGRGRGTGEFRGRGYHARGRGAYFNSRGRGV</sequence>
<accession>A0ACC2WVQ6</accession>
<dbReference type="Proteomes" id="UP001230649">
    <property type="component" value="Unassembled WGS sequence"/>
</dbReference>
<proteinExistence type="predicted"/>
<evidence type="ECO:0000313" key="2">
    <source>
        <dbReference type="Proteomes" id="UP001230649"/>
    </source>
</evidence>
<keyword evidence="2" id="KW-1185">Reference proteome</keyword>
<comment type="caution">
    <text evidence="1">The sequence shown here is derived from an EMBL/GenBank/DDBJ whole genome shotgun (WGS) entry which is preliminary data.</text>
</comment>
<name>A0ACC2WVQ6_9TREE</name>
<gene>
    <name evidence="1" type="ORF">QFC20_001086</name>
</gene>
<dbReference type="EMBL" id="JASBWS010000006">
    <property type="protein sequence ID" value="KAJ9115219.1"/>
    <property type="molecule type" value="Genomic_DNA"/>
</dbReference>
<protein>
    <submittedName>
        <fullName evidence="1">Uncharacterized protein</fullName>
    </submittedName>
</protein>
<reference evidence="1" key="1">
    <citation type="submission" date="2023-04" db="EMBL/GenBank/DDBJ databases">
        <title>Draft Genome sequencing of Naganishia species isolated from polar environments using Oxford Nanopore Technology.</title>
        <authorList>
            <person name="Leo P."/>
            <person name="Venkateswaran K."/>
        </authorList>
    </citation>
    <scope>NUCLEOTIDE SEQUENCE</scope>
    <source>
        <strain evidence="1">MNA-CCFEE 5262</strain>
    </source>
</reference>
<organism evidence="1 2">
    <name type="scientific">Naganishia adeliensis</name>
    <dbReference type="NCBI Taxonomy" id="92952"/>
    <lineage>
        <taxon>Eukaryota</taxon>
        <taxon>Fungi</taxon>
        <taxon>Dikarya</taxon>
        <taxon>Basidiomycota</taxon>
        <taxon>Agaricomycotina</taxon>
        <taxon>Tremellomycetes</taxon>
        <taxon>Filobasidiales</taxon>
        <taxon>Filobasidiaceae</taxon>
        <taxon>Naganishia</taxon>
    </lineage>
</organism>
<evidence type="ECO:0000313" key="1">
    <source>
        <dbReference type="EMBL" id="KAJ9115219.1"/>
    </source>
</evidence>